<comment type="subunit">
    <text evidence="9">Homotetramer.</text>
</comment>
<dbReference type="CDD" id="cd04651">
    <property type="entry name" value="LbH_G1P_AT_C"/>
    <property type="match status" value="1"/>
</dbReference>
<name>A0A2Z2NMT5_9GAMM</name>
<evidence type="ECO:0000256" key="2">
    <source>
        <dbReference type="ARBA" id="ARBA00022600"/>
    </source>
</evidence>
<dbReference type="PANTHER" id="PTHR43523:SF2">
    <property type="entry name" value="GLUCOSE-1-PHOSPHATE ADENYLYLTRANSFERASE"/>
    <property type="match status" value="1"/>
</dbReference>
<dbReference type="UniPathway" id="UPA00164"/>
<feature type="binding site" evidence="9">
    <location>
        <begin position="188"/>
        <end position="189"/>
    </location>
    <ligand>
        <name>alpha-D-glucose 1-phosphate</name>
        <dbReference type="ChEBI" id="CHEBI:58601"/>
    </ligand>
</feature>
<dbReference type="Pfam" id="PF00483">
    <property type="entry name" value="NTP_transferase"/>
    <property type="match status" value="1"/>
</dbReference>
<dbReference type="RefSeq" id="WP_088917835.1">
    <property type="nucleotide sequence ID" value="NZ_CP018632.1"/>
</dbReference>
<keyword evidence="3 9" id="KW-0808">Transferase</keyword>
<dbReference type="InterPro" id="IPR056818">
    <property type="entry name" value="GlmU/GlgC-like_hexapep"/>
</dbReference>
<dbReference type="KEGG" id="gai:IMCC3135_12225"/>
<gene>
    <name evidence="12" type="primary">glgC_2</name>
    <name evidence="9" type="synonym">glgC</name>
    <name evidence="12" type="ORF">IMCC3135_12225</name>
</gene>
<keyword evidence="13" id="KW-1185">Reference proteome</keyword>
<dbReference type="InterPro" id="IPR011004">
    <property type="entry name" value="Trimer_LpxA-like_sf"/>
</dbReference>
<feature type="site" description="Could play a key role in the communication between the regulatory and the substrate sites" evidence="9">
    <location>
        <position position="68"/>
    </location>
</feature>
<feature type="binding site" evidence="9">
    <location>
        <position position="173"/>
    </location>
    <ligand>
        <name>alpha-D-glucose 1-phosphate</name>
        <dbReference type="ChEBI" id="CHEBI:58601"/>
    </ligand>
</feature>
<evidence type="ECO:0000256" key="9">
    <source>
        <dbReference type="HAMAP-Rule" id="MF_00624"/>
    </source>
</evidence>
<keyword evidence="6 9" id="KW-0067">ATP-binding</keyword>
<feature type="binding site" evidence="9">
    <location>
        <position position="206"/>
    </location>
    <ligand>
        <name>alpha-D-glucose 1-phosphate</name>
        <dbReference type="ChEBI" id="CHEBI:58601"/>
    </ligand>
</feature>
<dbReference type="AlphaFoldDB" id="A0A2Z2NMT5"/>
<dbReference type="SUPFAM" id="SSF51161">
    <property type="entry name" value="Trimeric LpxA-like enzymes"/>
    <property type="match status" value="1"/>
</dbReference>
<evidence type="ECO:0000256" key="1">
    <source>
        <dbReference type="ARBA" id="ARBA00010443"/>
    </source>
</evidence>
<keyword evidence="7 9" id="KW-0320">Glycogen biosynthesis</keyword>
<dbReference type="Pfam" id="PF24894">
    <property type="entry name" value="Hexapep_GlmU"/>
    <property type="match status" value="1"/>
</dbReference>
<dbReference type="GO" id="GO:0005524">
    <property type="term" value="F:ATP binding"/>
    <property type="evidence" value="ECO:0007669"/>
    <property type="project" value="UniProtKB-KW"/>
</dbReference>
<evidence type="ECO:0000256" key="4">
    <source>
        <dbReference type="ARBA" id="ARBA00022695"/>
    </source>
</evidence>
<evidence type="ECO:0000259" key="11">
    <source>
        <dbReference type="Pfam" id="PF24894"/>
    </source>
</evidence>
<dbReference type="SUPFAM" id="SSF53448">
    <property type="entry name" value="Nucleotide-diphospho-sugar transferases"/>
    <property type="match status" value="1"/>
</dbReference>
<organism evidence="12 13">
    <name type="scientific">Granulosicoccus antarcticus IMCC3135</name>
    <dbReference type="NCBI Taxonomy" id="1192854"/>
    <lineage>
        <taxon>Bacteria</taxon>
        <taxon>Pseudomonadati</taxon>
        <taxon>Pseudomonadota</taxon>
        <taxon>Gammaproteobacteria</taxon>
        <taxon>Chromatiales</taxon>
        <taxon>Granulosicoccaceae</taxon>
        <taxon>Granulosicoccus</taxon>
    </lineage>
</organism>
<feature type="domain" description="Glucose-1-phosphate adenylyltransferase/Bifunctional protein GlmU-like C-terminal hexapeptide" evidence="11">
    <location>
        <begin position="306"/>
        <end position="410"/>
    </location>
</feature>
<dbReference type="CDD" id="cd02508">
    <property type="entry name" value="ADP_Glucose_PP"/>
    <property type="match status" value="1"/>
</dbReference>
<dbReference type="GO" id="GO:0005978">
    <property type="term" value="P:glycogen biosynthetic process"/>
    <property type="evidence" value="ECO:0007669"/>
    <property type="project" value="UniProtKB-UniRule"/>
</dbReference>
<protein>
    <recommendedName>
        <fullName evidence="9">Glucose-1-phosphate adenylyltransferase</fullName>
        <ecNumber evidence="9">2.7.7.27</ecNumber>
    </recommendedName>
    <alternativeName>
        <fullName evidence="9">ADP-glucose pyrophosphorylase</fullName>
        <shortName evidence="9">ADPGlc PPase</shortName>
    </alternativeName>
    <alternativeName>
        <fullName evidence="9">ADP-glucose synthase</fullName>
    </alternativeName>
</protein>
<dbReference type="EMBL" id="CP018632">
    <property type="protein sequence ID" value="ASJ72533.1"/>
    <property type="molecule type" value="Genomic_DNA"/>
</dbReference>
<feature type="site" description="Could play a key role in the communication between the regulatory and the substrate sites" evidence="9">
    <location>
        <position position="106"/>
    </location>
</feature>
<accession>A0A2Z2NMT5</accession>
<proteinExistence type="inferred from homology"/>
<dbReference type="InterPro" id="IPR005836">
    <property type="entry name" value="ADP_Glu_pyroP_CS"/>
</dbReference>
<dbReference type="InterPro" id="IPR023049">
    <property type="entry name" value="GlgC_bac"/>
</dbReference>
<comment type="pathway">
    <text evidence="9">Glycan biosynthesis; glycogen biosynthesis.</text>
</comment>
<keyword evidence="2 9" id="KW-0321">Glycogen metabolism</keyword>
<sequence>MIEERQISLLTRDTLALILAGGQGSRLHELTQWRAKPAVPFGGKFRIIDFALSNCINSGIRRVGVATQYKSHSLVRHISRGWSGFKAEFDEFVEILPASMRVDDGWYKGTADAVYQNLDIIRTHKPKFVLVLGGDHIYKMDYGPLIASHNKREADMTLCCVEVSVEEAAGAFGVVKVDTEGRVLEFQEKPAEPAEIPGKPGRVLASMGNYVFNTNFLYQELIRDADSPGSSHDFGNDMLPHIVENYDIFAFRLGDDQKEPAGQPYWRDVGTLDAFWEANMELVDFEPELDLYDTSWPIYTYQMQLPSAKFVHDTADRRGMALNCIVSGGCIISGGQARNSLLFSNVRIRSYSEIEDSVIMPDVEVGRNCKIKRAIIDTGTILPEGTEVGFDADADRAKGFRVTESGITLVTSDHFDQKLHFAR</sequence>
<dbReference type="PANTHER" id="PTHR43523">
    <property type="entry name" value="GLUCOSE-1-PHOSPHATE ADENYLYLTRANSFERASE-RELATED"/>
    <property type="match status" value="1"/>
</dbReference>
<comment type="function">
    <text evidence="9">Involved in the biosynthesis of ADP-glucose, a building block required for the elongation reactions to produce glycogen. Catalyzes the reaction between ATP and alpha-D-glucose 1-phosphate (G1P) to produce pyrophosphate and ADP-Glc.</text>
</comment>
<comment type="catalytic activity">
    <reaction evidence="9">
        <text>alpha-D-glucose 1-phosphate + ATP + H(+) = ADP-alpha-D-glucose + diphosphate</text>
        <dbReference type="Rhea" id="RHEA:12120"/>
        <dbReference type="ChEBI" id="CHEBI:15378"/>
        <dbReference type="ChEBI" id="CHEBI:30616"/>
        <dbReference type="ChEBI" id="CHEBI:33019"/>
        <dbReference type="ChEBI" id="CHEBI:57498"/>
        <dbReference type="ChEBI" id="CHEBI:58601"/>
        <dbReference type="EC" id="2.7.7.27"/>
    </reaction>
</comment>
<dbReference type="Proteomes" id="UP000250079">
    <property type="component" value="Chromosome"/>
</dbReference>
<keyword evidence="4 9" id="KW-0548">Nucleotidyltransferase</keyword>
<evidence type="ECO:0000256" key="6">
    <source>
        <dbReference type="ARBA" id="ARBA00022840"/>
    </source>
</evidence>
<dbReference type="PROSITE" id="PS00810">
    <property type="entry name" value="ADP_GLC_PYROPHOSPH_3"/>
    <property type="match status" value="1"/>
</dbReference>
<dbReference type="Gene3D" id="3.90.550.10">
    <property type="entry name" value="Spore Coat Polysaccharide Biosynthesis Protein SpsA, Chain A"/>
    <property type="match status" value="1"/>
</dbReference>
<evidence type="ECO:0000256" key="7">
    <source>
        <dbReference type="ARBA" id="ARBA00023056"/>
    </source>
</evidence>
<evidence type="ECO:0000256" key="3">
    <source>
        <dbReference type="ARBA" id="ARBA00022679"/>
    </source>
</evidence>
<dbReference type="NCBIfam" id="NF001947">
    <property type="entry name" value="PRK00725.1"/>
    <property type="match status" value="1"/>
</dbReference>
<dbReference type="NCBIfam" id="NF002023">
    <property type="entry name" value="PRK00844.1"/>
    <property type="match status" value="1"/>
</dbReference>
<evidence type="ECO:0000259" key="10">
    <source>
        <dbReference type="Pfam" id="PF00483"/>
    </source>
</evidence>
<dbReference type="NCBIfam" id="TIGR02091">
    <property type="entry name" value="glgC"/>
    <property type="match status" value="1"/>
</dbReference>
<dbReference type="PROSITE" id="PS00808">
    <property type="entry name" value="ADP_GLC_PYROPHOSPH_1"/>
    <property type="match status" value="1"/>
</dbReference>
<evidence type="ECO:0000313" key="12">
    <source>
        <dbReference type="EMBL" id="ASJ72533.1"/>
    </source>
</evidence>
<keyword evidence="8 9" id="KW-0119">Carbohydrate metabolism</keyword>
<reference evidence="12 13" key="1">
    <citation type="submission" date="2016-12" db="EMBL/GenBank/DDBJ databases">
        <authorList>
            <person name="Song W.-J."/>
            <person name="Kurnit D.M."/>
        </authorList>
    </citation>
    <scope>NUCLEOTIDE SEQUENCE [LARGE SCALE GENOMIC DNA]</scope>
    <source>
        <strain evidence="12 13">IMCC3135</strain>
    </source>
</reference>
<dbReference type="HAMAP" id="MF_00624">
    <property type="entry name" value="GlgC"/>
    <property type="match status" value="1"/>
</dbReference>
<dbReference type="OrthoDB" id="9801810at2"/>
<dbReference type="InterPro" id="IPR011831">
    <property type="entry name" value="ADP-Glc_PPase"/>
</dbReference>
<dbReference type="Gene3D" id="2.160.10.10">
    <property type="entry name" value="Hexapeptide repeat proteins"/>
    <property type="match status" value="1"/>
</dbReference>
<comment type="similarity">
    <text evidence="1 9">Belongs to the bacterial/plant glucose-1-phosphate adenylyltransferase family.</text>
</comment>
<dbReference type="InterPro" id="IPR029044">
    <property type="entry name" value="Nucleotide-diphossugar_trans"/>
</dbReference>
<dbReference type="InterPro" id="IPR005835">
    <property type="entry name" value="NTP_transferase_dom"/>
</dbReference>
<keyword evidence="5 9" id="KW-0547">Nucleotide-binding</keyword>
<dbReference type="EC" id="2.7.7.27" evidence="9"/>
<dbReference type="PROSITE" id="PS00809">
    <property type="entry name" value="ADP_GLC_PYROPHOSPH_2"/>
    <property type="match status" value="1"/>
</dbReference>
<feature type="binding site" evidence="9">
    <location>
        <position position="107"/>
    </location>
    <ligand>
        <name>alpha-D-glucose 1-phosphate</name>
        <dbReference type="ChEBI" id="CHEBI:58601"/>
    </ligand>
</feature>
<evidence type="ECO:0000313" key="13">
    <source>
        <dbReference type="Proteomes" id="UP000250079"/>
    </source>
</evidence>
<feature type="domain" description="Nucleotidyl transferase" evidence="10">
    <location>
        <begin position="16"/>
        <end position="282"/>
    </location>
</feature>
<evidence type="ECO:0000256" key="5">
    <source>
        <dbReference type="ARBA" id="ARBA00022741"/>
    </source>
</evidence>
<evidence type="ECO:0000256" key="8">
    <source>
        <dbReference type="ARBA" id="ARBA00023277"/>
    </source>
</evidence>
<dbReference type="GO" id="GO:0008878">
    <property type="term" value="F:glucose-1-phosphate adenylyltransferase activity"/>
    <property type="evidence" value="ECO:0007669"/>
    <property type="project" value="UniProtKB-UniRule"/>
</dbReference>